<dbReference type="Proteomes" id="UP000310541">
    <property type="component" value="Unassembled WGS sequence"/>
</dbReference>
<protein>
    <submittedName>
        <fullName evidence="3">Uncharacterized protein</fullName>
    </submittedName>
</protein>
<gene>
    <name evidence="3" type="ORF">FBF83_00495</name>
</gene>
<feature type="compositionally biased region" description="Polar residues" evidence="1">
    <location>
        <begin position="39"/>
        <end position="77"/>
    </location>
</feature>
<dbReference type="EMBL" id="SWFM01000001">
    <property type="protein sequence ID" value="TKD71325.1"/>
    <property type="molecule type" value="Genomic_DNA"/>
</dbReference>
<evidence type="ECO:0000256" key="1">
    <source>
        <dbReference type="SAM" id="MobiDB-lite"/>
    </source>
</evidence>
<feature type="region of interest" description="Disordered" evidence="1">
    <location>
        <begin position="37"/>
        <end position="77"/>
    </location>
</feature>
<name>A0A4U1ML23_9BACL</name>
<accession>A0A4U1ML23</accession>
<evidence type="ECO:0000313" key="4">
    <source>
        <dbReference type="Proteomes" id="UP000310541"/>
    </source>
</evidence>
<proteinExistence type="predicted"/>
<organism evidence="3 4">
    <name type="scientific">Guptibacillus hwajinpoensis</name>
    <dbReference type="NCBI Taxonomy" id="208199"/>
    <lineage>
        <taxon>Bacteria</taxon>
        <taxon>Bacillati</taxon>
        <taxon>Bacillota</taxon>
        <taxon>Bacilli</taxon>
        <taxon>Bacillales</taxon>
        <taxon>Guptibacillaceae</taxon>
        <taxon>Guptibacillus</taxon>
    </lineage>
</organism>
<dbReference type="RefSeq" id="WP_136945202.1">
    <property type="nucleotide sequence ID" value="NZ_SWFM01000001.1"/>
</dbReference>
<comment type="caution">
    <text evidence="3">The sequence shown here is derived from an EMBL/GenBank/DDBJ whole genome shotgun (WGS) entry which is preliminary data.</text>
</comment>
<evidence type="ECO:0000313" key="3">
    <source>
        <dbReference type="EMBL" id="TKD71325.1"/>
    </source>
</evidence>
<evidence type="ECO:0000256" key="2">
    <source>
        <dbReference type="SAM" id="SignalP"/>
    </source>
</evidence>
<keyword evidence="2" id="KW-0732">Signal</keyword>
<reference evidence="3 4" key="1">
    <citation type="submission" date="2019-04" db="EMBL/GenBank/DDBJ databases">
        <title>Genome sequence of Bacillus hwajinpoensis strain Y2.</title>
        <authorList>
            <person name="Fair J.L."/>
            <person name="Maclea K.S."/>
        </authorList>
    </citation>
    <scope>NUCLEOTIDE SEQUENCE [LARGE SCALE GENOMIC DNA]</scope>
    <source>
        <strain evidence="3 4">Y2</strain>
    </source>
</reference>
<feature type="chain" id="PRO_5020828398" evidence="2">
    <location>
        <begin position="28"/>
        <end position="102"/>
    </location>
</feature>
<feature type="signal peptide" evidence="2">
    <location>
        <begin position="1"/>
        <end position="27"/>
    </location>
</feature>
<dbReference type="OrthoDB" id="9900115at2"/>
<sequence>MNKKKKNQGKGKTATMMALSALGGAAAYGLTNRFRDEYNAQQNSSQTMTHGNKHTMSQQPAHNSSNSASKQSFTDMTNAAKGMGIDNSAIEEFTNAIKDDLK</sequence>
<dbReference type="AlphaFoldDB" id="A0A4U1ML23"/>